<sequence length="145" mass="15007">MKRTYPHLALNFLVATTALVIAATGSGSERLTNRQLDTVSAGDIGVTATAVAVASGIPTYTLTQTIASVTRSPYGTVEMGHAWGTAYACCGPYTDTEVSTDAYADGAFVLGTSVNTKTSNQYSSTSVGSEFIYSYNPSGLDAPTP</sequence>
<gene>
    <name evidence="2" type="ORF">NB231_03540</name>
</gene>
<dbReference type="Proteomes" id="UP000003374">
    <property type="component" value="Unassembled WGS sequence"/>
</dbReference>
<evidence type="ECO:0000313" key="3">
    <source>
        <dbReference type="Proteomes" id="UP000003374"/>
    </source>
</evidence>
<feature type="signal peptide" evidence="1">
    <location>
        <begin position="1"/>
        <end position="22"/>
    </location>
</feature>
<keyword evidence="1" id="KW-0732">Signal</keyword>
<reference evidence="2 3" key="1">
    <citation type="submission" date="2006-02" db="EMBL/GenBank/DDBJ databases">
        <authorList>
            <person name="Waterbury J."/>
            <person name="Ferriera S."/>
            <person name="Johnson J."/>
            <person name="Kravitz S."/>
            <person name="Halpern A."/>
            <person name="Remington K."/>
            <person name="Beeson K."/>
            <person name="Tran B."/>
            <person name="Rogers Y.-H."/>
            <person name="Friedman R."/>
            <person name="Venter J.C."/>
        </authorList>
    </citation>
    <scope>NUCLEOTIDE SEQUENCE [LARGE SCALE GENOMIC DNA]</scope>
    <source>
        <strain evidence="2 3">Nb-231</strain>
    </source>
</reference>
<feature type="chain" id="PRO_5002666808" evidence="1">
    <location>
        <begin position="23"/>
        <end position="145"/>
    </location>
</feature>
<comment type="caution">
    <text evidence="2">The sequence shown here is derived from an EMBL/GenBank/DDBJ whole genome shotgun (WGS) entry which is preliminary data.</text>
</comment>
<keyword evidence="3" id="KW-1185">Reference proteome</keyword>
<dbReference type="EMBL" id="AAOF01000006">
    <property type="protein sequence ID" value="EAR21771.1"/>
    <property type="molecule type" value="Genomic_DNA"/>
</dbReference>
<evidence type="ECO:0000256" key="1">
    <source>
        <dbReference type="SAM" id="SignalP"/>
    </source>
</evidence>
<proteinExistence type="predicted"/>
<name>A4BRE9_9GAMM</name>
<organism evidence="2 3">
    <name type="scientific">Nitrococcus mobilis Nb-231</name>
    <dbReference type="NCBI Taxonomy" id="314278"/>
    <lineage>
        <taxon>Bacteria</taxon>
        <taxon>Pseudomonadati</taxon>
        <taxon>Pseudomonadota</taxon>
        <taxon>Gammaproteobacteria</taxon>
        <taxon>Chromatiales</taxon>
        <taxon>Ectothiorhodospiraceae</taxon>
        <taxon>Nitrococcus</taxon>
    </lineage>
</organism>
<evidence type="ECO:0000313" key="2">
    <source>
        <dbReference type="EMBL" id="EAR21771.1"/>
    </source>
</evidence>
<accession>A4BRE9</accession>
<dbReference type="RefSeq" id="WP_004999774.1">
    <property type="nucleotide sequence ID" value="NZ_CH672427.1"/>
</dbReference>
<dbReference type="HOGENOM" id="CLU_1784852_0_0_6"/>
<protein>
    <submittedName>
        <fullName evidence="2">Uncharacterized protein</fullName>
    </submittedName>
</protein>
<dbReference type="AlphaFoldDB" id="A4BRE9"/>